<reference evidence="1 2" key="1">
    <citation type="submission" date="2019-03" db="EMBL/GenBank/DDBJ databases">
        <title>Single cell metagenomics reveals metabolic interactions within the superorganism composed of flagellate Streblomastix strix and complex community of Bacteroidetes bacteria on its surface.</title>
        <authorList>
            <person name="Treitli S.C."/>
            <person name="Kolisko M."/>
            <person name="Husnik F."/>
            <person name="Keeling P."/>
            <person name="Hampl V."/>
        </authorList>
    </citation>
    <scope>NUCLEOTIDE SEQUENCE [LARGE SCALE GENOMIC DNA]</scope>
    <source>
        <strain evidence="1">ST1C</strain>
    </source>
</reference>
<accession>A0A5J4U1Z8</accession>
<comment type="caution">
    <text evidence="1">The sequence shown here is derived from an EMBL/GenBank/DDBJ whole genome shotgun (WGS) entry which is preliminary data.</text>
</comment>
<sequence>MNEMNYIKDIQHLVATCKKTLILKDHDRFYLVLENIEDVNSELQNPCSNGEGLRIVKMNQLFRKAIALKSEVCVCTSLNKVIADGIHILNVRFDGCQFLDDAVCDVGIMDAKYKISYPCRSGNYPQSQYMLDYAGEYDIQ</sequence>
<protein>
    <submittedName>
        <fullName evidence="1">Uncharacterized protein</fullName>
    </submittedName>
</protein>
<evidence type="ECO:0000313" key="1">
    <source>
        <dbReference type="EMBL" id="KAA6364746.1"/>
    </source>
</evidence>
<name>A0A5J4U1Z8_9EUKA</name>
<organism evidence="1 2">
    <name type="scientific">Streblomastix strix</name>
    <dbReference type="NCBI Taxonomy" id="222440"/>
    <lineage>
        <taxon>Eukaryota</taxon>
        <taxon>Metamonada</taxon>
        <taxon>Preaxostyla</taxon>
        <taxon>Oxymonadida</taxon>
        <taxon>Streblomastigidae</taxon>
        <taxon>Streblomastix</taxon>
    </lineage>
</organism>
<gene>
    <name evidence="1" type="ORF">EZS28_039727</name>
</gene>
<proteinExistence type="predicted"/>
<dbReference type="Proteomes" id="UP000324800">
    <property type="component" value="Unassembled WGS sequence"/>
</dbReference>
<evidence type="ECO:0000313" key="2">
    <source>
        <dbReference type="Proteomes" id="UP000324800"/>
    </source>
</evidence>
<dbReference type="EMBL" id="SNRW01021265">
    <property type="protein sequence ID" value="KAA6364746.1"/>
    <property type="molecule type" value="Genomic_DNA"/>
</dbReference>
<dbReference type="AlphaFoldDB" id="A0A5J4U1Z8"/>